<accession>A0A5E8H0K6</accession>
<gene>
    <name evidence="1" type="ORF">SADFL11_3258</name>
</gene>
<evidence type="ECO:0000313" key="1">
    <source>
        <dbReference type="EMBL" id="EEE45969.1"/>
    </source>
</evidence>
<dbReference type="AlphaFoldDB" id="A0A5E8H0K6"/>
<name>A0A5E8H0K6_ROSAD</name>
<evidence type="ECO:0000313" key="2">
    <source>
        <dbReference type="Proteomes" id="UP000004703"/>
    </source>
</evidence>
<reference evidence="1 2" key="2">
    <citation type="submission" date="2013-04" db="EMBL/GenBank/DDBJ databases">
        <authorList>
            <person name="Fiebig A."/>
            <person name="Pradella S."/>
            <person name="Wagner-Doebler I."/>
        </authorList>
    </citation>
    <scope>NUCLEOTIDE SEQUENCE [LARGE SCALE GENOMIC DNA]</scope>
    <source>
        <strain evidence="2">DSM 17067 / NCIMB 14079 / DFL-11</strain>
    </source>
</reference>
<dbReference type="RefSeq" id="WP_008194270.1">
    <property type="nucleotide sequence ID" value="NZ_CM011002.1"/>
</dbReference>
<proteinExistence type="predicted"/>
<sequence length="107" mass="11956">MTYIQPSPHLLKEDLIGVTTKKTLNIRVPKDPSEAITAIVAYAGIAKRLHVELSTHAEAIGLDLDQIKTDLISEAKKAVPHNDFSDNEIRNYNIMFEAIDTIFKPID</sequence>
<reference evidence="1 2" key="1">
    <citation type="submission" date="2008-01" db="EMBL/GenBank/DDBJ databases">
        <authorList>
            <person name="Wagner-Dobler I."/>
            <person name="Ferriera S."/>
            <person name="Johnson J."/>
            <person name="Kravitz S."/>
            <person name="Beeson K."/>
            <person name="Sutton G."/>
            <person name="Rogers Y.-H."/>
            <person name="Friedman R."/>
            <person name="Frazier M."/>
            <person name="Venter J.C."/>
        </authorList>
    </citation>
    <scope>NUCLEOTIDE SEQUENCE [LARGE SCALE GENOMIC DNA]</scope>
    <source>
        <strain evidence="2">DSM 17067 / NCIMB 14079 / DFL-11</strain>
    </source>
</reference>
<dbReference type="Proteomes" id="UP000004703">
    <property type="component" value="Chromosome"/>
</dbReference>
<dbReference type="EMBL" id="ACCU02000002">
    <property type="protein sequence ID" value="EEE45969.1"/>
    <property type="molecule type" value="Genomic_DNA"/>
</dbReference>
<comment type="caution">
    <text evidence="1">The sequence shown here is derived from an EMBL/GenBank/DDBJ whole genome shotgun (WGS) entry which is preliminary data.</text>
</comment>
<protein>
    <submittedName>
        <fullName evidence="1">Uncharacterized protein</fullName>
    </submittedName>
</protein>
<organism evidence="1 2">
    <name type="scientific">Roseibium alexandrii (strain DSM 17067 / NCIMB 14079 / DFL-11)</name>
    <name type="common">Labrenzia alexandrii</name>
    <dbReference type="NCBI Taxonomy" id="244592"/>
    <lineage>
        <taxon>Bacteria</taxon>
        <taxon>Pseudomonadati</taxon>
        <taxon>Pseudomonadota</taxon>
        <taxon>Alphaproteobacteria</taxon>
        <taxon>Hyphomicrobiales</taxon>
        <taxon>Stappiaceae</taxon>
        <taxon>Roseibium</taxon>
    </lineage>
</organism>